<dbReference type="PANTHER" id="PTHR23017">
    <property type="entry name" value="SERPENTINE RECEPTOR, CLASS X"/>
    <property type="match status" value="1"/>
</dbReference>
<reference evidence="4 5" key="2">
    <citation type="journal article" date="2019" name="G3 (Bethesda)">
        <title>Hybrid Assembly of the Genome of the Entomopathogenic Nematode Steinernema carpocapsae Identifies the X-Chromosome.</title>
        <authorList>
            <person name="Serra L."/>
            <person name="Macchietto M."/>
            <person name="Macias-Munoz A."/>
            <person name="McGill C.J."/>
            <person name="Rodriguez I.M."/>
            <person name="Rodriguez B."/>
            <person name="Murad R."/>
            <person name="Mortazavi A."/>
        </authorList>
    </citation>
    <scope>NUCLEOTIDE SEQUENCE [LARGE SCALE GENOMIC DNA]</scope>
    <source>
        <strain evidence="4 5">ALL</strain>
    </source>
</reference>
<keyword evidence="1" id="KW-1133">Transmembrane helix</keyword>
<name>A0A4V6A4Q2_STECR</name>
<comment type="caution">
    <text evidence="4">The sequence shown here is derived from an EMBL/GenBank/DDBJ whole genome shotgun (WGS) entry which is preliminary data.</text>
</comment>
<feature type="chain" id="PRO_5020863175" description="7TM GPCR serpentine receptor class x (Srx) domain-containing protein" evidence="2">
    <location>
        <begin position="22"/>
        <end position="263"/>
    </location>
</feature>
<feature type="transmembrane region" description="Helical" evidence="1">
    <location>
        <begin position="114"/>
        <end position="136"/>
    </location>
</feature>
<accession>A0A4V6A4Q2</accession>
<keyword evidence="1" id="KW-0472">Membrane</keyword>
<dbReference type="Pfam" id="PF10328">
    <property type="entry name" value="7TM_GPCR_Srx"/>
    <property type="match status" value="1"/>
</dbReference>
<feature type="signal peptide" evidence="2">
    <location>
        <begin position="1"/>
        <end position="21"/>
    </location>
</feature>
<dbReference type="OrthoDB" id="10555143at2759"/>
<feature type="transmembrane region" description="Helical" evidence="1">
    <location>
        <begin position="208"/>
        <end position="226"/>
    </location>
</feature>
<evidence type="ECO:0000256" key="1">
    <source>
        <dbReference type="SAM" id="Phobius"/>
    </source>
</evidence>
<dbReference type="EMBL" id="AZBU02000003">
    <property type="protein sequence ID" value="TKR87855.1"/>
    <property type="molecule type" value="Genomic_DNA"/>
</dbReference>
<keyword evidence="1" id="KW-0812">Transmembrane</keyword>
<evidence type="ECO:0000313" key="4">
    <source>
        <dbReference type="EMBL" id="TKR87855.1"/>
    </source>
</evidence>
<feature type="transmembrane region" description="Helical" evidence="1">
    <location>
        <begin position="162"/>
        <end position="187"/>
    </location>
</feature>
<gene>
    <name evidence="4" type="ORF">L596_012190</name>
</gene>
<evidence type="ECO:0000259" key="3">
    <source>
        <dbReference type="Pfam" id="PF10328"/>
    </source>
</evidence>
<evidence type="ECO:0000313" key="5">
    <source>
        <dbReference type="Proteomes" id="UP000298663"/>
    </source>
</evidence>
<feature type="domain" description="7TM GPCR serpentine receptor class x (Srx)" evidence="3">
    <location>
        <begin position="7"/>
        <end position="253"/>
    </location>
</feature>
<reference evidence="4 5" key="1">
    <citation type="journal article" date="2015" name="Genome Biol.">
        <title>Comparative genomics of Steinernema reveals deeply conserved gene regulatory networks.</title>
        <authorList>
            <person name="Dillman A.R."/>
            <person name="Macchietto M."/>
            <person name="Porter C.F."/>
            <person name="Rogers A."/>
            <person name="Williams B."/>
            <person name="Antoshechkin I."/>
            <person name="Lee M.M."/>
            <person name="Goodwin Z."/>
            <person name="Lu X."/>
            <person name="Lewis E.E."/>
            <person name="Goodrich-Blair H."/>
            <person name="Stock S.P."/>
            <person name="Adams B.J."/>
            <person name="Sternberg P.W."/>
            <person name="Mortazavi A."/>
        </authorList>
    </citation>
    <scope>NUCLEOTIDE SEQUENCE [LARGE SCALE GENOMIC DNA]</scope>
    <source>
        <strain evidence="4 5">ALL</strain>
    </source>
</reference>
<sequence>MALLAILFSTVLILAIRKSRTYCKCYGNLLTIRATFESLAAVVVAGFFSTLILIQYDPPVALNATLSSIYIFALSNAYVLHLVVSLNRCTAIYAPFFTNRFFEVNARTGITLGVGVIISLAITALPYFGTCSILVFHKYKYDLMPWGCKEIKDHLLAKAVNIIWASFTFSALAIDLATLLKIILYSYEQRKACFTKSSSMLVQRNIRFFLQTFFQNVVICLGVALTHFLKDRFEVAEARFYCALFQILSGFVLNGSVDNNEHN</sequence>
<feature type="transmembrane region" description="Helical" evidence="1">
    <location>
        <begin position="238"/>
        <end position="257"/>
    </location>
</feature>
<proteinExistence type="predicted"/>
<protein>
    <recommendedName>
        <fullName evidence="3">7TM GPCR serpentine receptor class x (Srx) domain-containing protein</fullName>
    </recommendedName>
</protein>
<feature type="transmembrane region" description="Helical" evidence="1">
    <location>
        <begin position="60"/>
        <end position="79"/>
    </location>
</feature>
<keyword evidence="2" id="KW-0732">Signal</keyword>
<evidence type="ECO:0000256" key="2">
    <source>
        <dbReference type="SAM" id="SignalP"/>
    </source>
</evidence>
<feature type="transmembrane region" description="Helical" evidence="1">
    <location>
        <begin position="31"/>
        <end position="53"/>
    </location>
</feature>
<dbReference type="AlphaFoldDB" id="A0A4V6A4Q2"/>
<dbReference type="Proteomes" id="UP000298663">
    <property type="component" value="Unassembled WGS sequence"/>
</dbReference>
<organism evidence="4 5">
    <name type="scientific">Steinernema carpocapsae</name>
    <name type="common">Entomopathogenic nematode</name>
    <dbReference type="NCBI Taxonomy" id="34508"/>
    <lineage>
        <taxon>Eukaryota</taxon>
        <taxon>Metazoa</taxon>
        <taxon>Ecdysozoa</taxon>
        <taxon>Nematoda</taxon>
        <taxon>Chromadorea</taxon>
        <taxon>Rhabditida</taxon>
        <taxon>Tylenchina</taxon>
        <taxon>Panagrolaimomorpha</taxon>
        <taxon>Strongyloidoidea</taxon>
        <taxon>Steinernematidae</taxon>
        <taxon>Steinernema</taxon>
    </lineage>
</organism>
<dbReference type="PANTHER" id="PTHR23017:SF3">
    <property type="entry name" value="G-PROTEIN COUPLED RECEPTORS FAMILY 1 PROFILE DOMAIN-CONTAINING PROTEIN"/>
    <property type="match status" value="1"/>
</dbReference>
<keyword evidence="5" id="KW-1185">Reference proteome</keyword>
<dbReference type="InterPro" id="IPR019430">
    <property type="entry name" value="7TM_GPCR_serpentine_rcpt_Srx"/>
</dbReference>